<keyword evidence="4" id="KW-0472">Membrane</keyword>
<keyword evidence="3" id="KW-0378">Hydrolase</keyword>
<comment type="catalytic activity">
    <reaction evidence="3">
        <text>a phosphate monoester + H2O = an alcohol + phosphate</text>
        <dbReference type="Rhea" id="RHEA:15017"/>
        <dbReference type="ChEBI" id="CHEBI:15377"/>
        <dbReference type="ChEBI" id="CHEBI:30879"/>
        <dbReference type="ChEBI" id="CHEBI:43474"/>
        <dbReference type="ChEBI" id="CHEBI:67140"/>
        <dbReference type="EC" id="3.1.3.2"/>
    </reaction>
</comment>
<accession>A0A7S4LAU5</accession>
<keyword evidence="4" id="KW-1133">Transmembrane helix</keyword>
<feature type="domain" description="Calcineurin-like phosphoesterase" evidence="5">
    <location>
        <begin position="128"/>
        <end position="329"/>
    </location>
</feature>
<feature type="signal peptide" evidence="3">
    <location>
        <begin position="1"/>
        <end position="18"/>
    </location>
</feature>
<reference evidence="8" key="1">
    <citation type="submission" date="2021-01" db="EMBL/GenBank/DDBJ databases">
        <authorList>
            <person name="Corre E."/>
            <person name="Pelletier E."/>
            <person name="Niang G."/>
            <person name="Scheremetjew M."/>
            <person name="Finn R."/>
            <person name="Kale V."/>
            <person name="Holt S."/>
            <person name="Cochrane G."/>
            <person name="Meng A."/>
            <person name="Brown T."/>
            <person name="Cohen L."/>
        </authorList>
    </citation>
    <scope>NUCLEOTIDE SEQUENCE</scope>
    <source>
        <strain evidence="8">SoJaBio B1-5/56/2</strain>
    </source>
</reference>
<dbReference type="EC" id="3.1.3.2" evidence="3"/>
<dbReference type="GO" id="GO:0003993">
    <property type="term" value="F:acid phosphatase activity"/>
    <property type="evidence" value="ECO:0007669"/>
    <property type="project" value="UniProtKB-EC"/>
</dbReference>
<proteinExistence type="inferred from homology"/>
<feature type="domain" description="Purple acid phosphatase C-terminal" evidence="6">
    <location>
        <begin position="356"/>
        <end position="412"/>
    </location>
</feature>
<evidence type="ECO:0000256" key="4">
    <source>
        <dbReference type="SAM" id="Phobius"/>
    </source>
</evidence>
<keyword evidence="1 3" id="KW-0732">Signal</keyword>
<name>A0A7S4LAU5_9EUKA</name>
<dbReference type="InterPro" id="IPR025733">
    <property type="entry name" value="PAPs_C"/>
</dbReference>
<dbReference type="Pfam" id="PF14008">
    <property type="entry name" value="Metallophos_C"/>
    <property type="match status" value="1"/>
</dbReference>
<dbReference type="Pfam" id="PF16656">
    <property type="entry name" value="Pur_ac_phosph_N"/>
    <property type="match status" value="1"/>
</dbReference>
<dbReference type="InterPro" id="IPR008963">
    <property type="entry name" value="Purple_acid_Pase-like_N"/>
</dbReference>
<evidence type="ECO:0000313" key="8">
    <source>
        <dbReference type="EMBL" id="CAE2319291.1"/>
    </source>
</evidence>
<dbReference type="SUPFAM" id="SSF49363">
    <property type="entry name" value="Purple acid phosphatase, N-terminal domain"/>
    <property type="match status" value="1"/>
</dbReference>
<feature type="domain" description="Purple acid phosphatase N-terminal" evidence="7">
    <location>
        <begin position="30"/>
        <end position="119"/>
    </location>
</feature>
<dbReference type="InterPro" id="IPR041792">
    <property type="entry name" value="MPP_PAP"/>
</dbReference>
<keyword evidence="4" id="KW-0812">Transmembrane</keyword>
<dbReference type="InterPro" id="IPR004843">
    <property type="entry name" value="Calcineurin-like_PHP"/>
</dbReference>
<organism evidence="8">
    <name type="scientific">Paramoeba aestuarina</name>
    <dbReference type="NCBI Taxonomy" id="180227"/>
    <lineage>
        <taxon>Eukaryota</taxon>
        <taxon>Amoebozoa</taxon>
        <taxon>Discosea</taxon>
        <taxon>Flabellinia</taxon>
        <taxon>Dactylopodida</taxon>
        <taxon>Paramoebidae</taxon>
        <taxon>Paramoeba</taxon>
    </lineage>
</organism>
<evidence type="ECO:0000259" key="5">
    <source>
        <dbReference type="Pfam" id="PF00149"/>
    </source>
</evidence>
<comment type="similarity">
    <text evidence="3">Belongs to the metallophosphoesterase superfamily. Purple acid phosphatase family.</text>
</comment>
<sequence length="456" mass="51155">MKMFSFFVVMLFCLGVFGLQEGETEMFKTPQQIHLAYTNDPTSMAVSWYTKDPSDLLGGVWYGIEQQDLGSFSSSTSLALSDGSGYYHTAVMTGLEPGRIYHYFVGSRHEFFSDVYTFRIPNPSEKVRILAFGDMGTFPRGDTTLMHSIRVHEVNPAEPHRMPTVVLQAGDLMYPFGNGGMIAAWFDAMAKVGARVPFMVAPGNRDQQDIITERFEMPMAAYGEHPEPARHNFYYSYDVNCVHFIVISTNFDTFHSNSHQYKWLKKDIEQAQQNVQDPSSSISWIVLMGHTPIYSSSDGHTQGNHELKLAIEDLLEPVTLCLWGDDHVYERSYPVFQSIADIPSNKHVLDERPSKPIHITVGTGGIDNDAWAVDQPDWSAERLITKGYLSMEAKKNSFSVAFIDRDSREVRDYFDIHENGGLNAHPLLLAGGFLLFVGLVAMFLKGKKTGKSGPGV</sequence>
<gene>
    <name evidence="8" type="ORF">NAES01612_LOCUS17352</name>
</gene>
<dbReference type="CDD" id="cd00839">
    <property type="entry name" value="MPP_PAPs"/>
    <property type="match status" value="1"/>
</dbReference>
<dbReference type="GO" id="GO:0046872">
    <property type="term" value="F:metal ion binding"/>
    <property type="evidence" value="ECO:0007669"/>
    <property type="project" value="InterPro"/>
</dbReference>
<dbReference type="Gene3D" id="2.60.40.380">
    <property type="entry name" value="Purple acid phosphatase-like, N-terminal"/>
    <property type="match status" value="1"/>
</dbReference>
<evidence type="ECO:0000256" key="3">
    <source>
        <dbReference type="RuleBase" id="RU361203"/>
    </source>
</evidence>
<dbReference type="PANTHER" id="PTHR45867:SF3">
    <property type="entry name" value="ACID PHOSPHATASE TYPE 7"/>
    <property type="match status" value="1"/>
</dbReference>
<evidence type="ECO:0000256" key="1">
    <source>
        <dbReference type="ARBA" id="ARBA00022729"/>
    </source>
</evidence>
<dbReference type="InterPro" id="IPR015914">
    <property type="entry name" value="PAPs_N"/>
</dbReference>
<dbReference type="InterPro" id="IPR029052">
    <property type="entry name" value="Metallo-depent_PP-like"/>
</dbReference>
<dbReference type="SUPFAM" id="SSF56300">
    <property type="entry name" value="Metallo-dependent phosphatases"/>
    <property type="match status" value="1"/>
</dbReference>
<protein>
    <recommendedName>
        <fullName evidence="3">Purple acid phosphatase</fullName>
        <ecNumber evidence="3">3.1.3.2</ecNumber>
    </recommendedName>
</protein>
<dbReference type="Pfam" id="PF00149">
    <property type="entry name" value="Metallophos"/>
    <property type="match status" value="1"/>
</dbReference>
<dbReference type="EMBL" id="HBKR01026457">
    <property type="protein sequence ID" value="CAE2319291.1"/>
    <property type="molecule type" value="Transcribed_RNA"/>
</dbReference>
<dbReference type="PANTHER" id="PTHR45867">
    <property type="entry name" value="PURPLE ACID PHOSPHATASE"/>
    <property type="match status" value="1"/>
</dbReference>
<dbReference type="Gene3D" id="3.60.21.10">
    <property type="match status" value="1"/>
</dbReference>
<evidence type="ECO:0000256" key="2">
    <source>
        <dbReference type="ARBA" id="ARBA00023180"/>
    </source>
</evidence>
<evidence type="ECO:0000259" key="6">
    <source>
        <dbReference type="Pfam" id="PF14008"/>
    </source>
</evidence>
<feature type="transmembrane region" description="Helical" evidence="4">
    <location>
        <begin position="424"/>
        <end position="444"/>
    </location>
</feature>
<evidence type="ECO:0000259" key="7">
    <source>
        <dbReference type="Pfam" id="PF16656"/>
    </source>
</evidence>
<feature type="chain" id="PRO_5031594505" description="Purple acid phosphatase" evidence="3">
    <location>
        <begin position="19"/>
        <end position="456"/>
    </location>
</feature>
<keyword evidence="2" id="KW-0325">Glycoprotein</keyword>
<dbReference type="AlphaFoldDB" id="A0A7S4LAU5"/>